<accession>A0A0G0TS12</accession>
<dbReference type="Proteomes" id="UP000034072">
    <property type="component" value="Unassembled WGS sequence"/>
</dbReference>
<dbReference type="SUPFAM" id="SSF75625">
    <property type="entry name" value="YebC-like"/>
    <property type="match status" value="1"/>
</dbReference>
<proteinExistence type="predicted"/>
<organism evidence="1 2">
    <name type="scientific">Candidatus Yanofskybacteria bacterium GW2011_GWE2_40_11</name>
    <dbReference type="NCBI Taxonomy" id="1619033"/>
    <lineage>
        <taxon>Bacteria</taxon>
        <taxon>Candidatus Yanofskyibacteriota</taxon>
    </lineage>
</organism>
<protein>
    <submittedName>
        <fullName evidence="1">Uncharacterized protein</fullName>
    </submittedName>
</protein>
<sequence length="48" mass="5412">MVSPDSIGWMFSQPPLQMTDPIHQEQLEKLLEALGDQDDVEDITDNLA</sequence>
<dbReference type="AlphaFoldDB" id="A0A0G0TS12"/>
<evidence type="ECO:0000313" key="2">
    <source>
        <dbReference type="Proteomes" id="UP000034072"/>
    </source>
</evidence>
<comment type="caution">
    <text evidence="1">The sequence shown here is derived from an EMBL/GenBank/DDBJ whole genome shotgun (WGS) entry which is preliminary data.</text>
</comment>
<evidence type="ECO:0000313" key="1">
    <source>
        <dbReference type="EMBL" id="KKR40632.1"/>
    </source>
</evidence>
<dbReference type="InterPro" id="IPR029072">
    <property type="entry name" value="YebC-like"/>
</dbReference>
<name>A0A0G0TS12_9BACT</name>
<dbReference type="EMBL" id="LBXZ01000006">
    <property type="protein sequence ID" value="KKR40632.1"/>
    <property type="molecule type" value="Genomic_DNA"/>
</dbReference>
<reference evidence="1 2" key="1">
    <citation type="journal article" date="2015" name="Nature">
        <title>rRNA introns, odd ribosomes, and small enigmatic genomes across a large radiation of phyla.</title>
        <authorList>
            <person name="Brown C.T."/>
            <person name="Hug L.A."/>
            <person name="Thomas B.C."/>
            <person name="Sharon I."/>
            <person name="Castelle C.J."/>
            <person name="Singh A."/>
            <person name="Wilkins M.J."/>
            <person name="Williams K.H."/>
            <person name="Banfield J.F."/>
        </authorList>
    </citation>
    <scope>NUCLEOTIDE SEQUENCE [LARGE SCALE GENOMIC DNA]</scope>
</reference>
<gene>
    <name evidence="1" type="ORF">UT75_C0006G0011</name>
</gene>